<evidence type="ECO:0000313" key="3">
    <source>
        <dbReference type="Proteomes" id="UP000092993"/>
    </source>
</evidence>
<comment type="caution">
    <text evidence="2">The sequence shown here is derived from an EMBL/GenBank/DDBJ whole genome shotgun (WGS) entry which is preliminary data.</text>
</comment>
<gene>
    <name evidence="2" type="ORF">A0H81_06990</name>
</gene>
<accession>A0A1C7MDN0</accession>
<feature type="region of interest" description="Disordered" evidence="1">
    <location>
        <begin position="48"/>
        <end position="69"/>
    </location>
</feature>
<name>A0A1C7MDN0_GRIFR</name>
<dbReference type="AlphaFoldDB" id="A0A1C7MDN0"/>
<reference evidence="2 3" key="1">
    <citation type="submission" date="2016-03" db="EMBL/GenBank/DDBJ databases">
        <title>Whole genome sequencing of Grifola frondosa 9006-11.</title>
        <authorList>
            <person name="Min B."/>
            <person name="Park H."/>
            <person name="Kim J.-G."/>
            <person name="Cho H."/>
            <person name="Oh Y.-L."/>
            <person name="Kong W.-S."/>
            <person name="Choi I.-G."/>
        </authorList>
    </citation>
    <scope>NUCLEOTIDE SEQUENCE [LARGE SCALE GENOMIC DNA]</scope>
    <source>
        <strain evidence="2 3">9006-11</strain>
    </source>
</reference>
<evidence type="ECO:0000313" key="2">
    <source>
        <dbReference type="EMBL" id="OBZ73094.1"/>
    </source>
</evidence>
<proteinExistence type="predicted"/>
<evidence type="ECO:0000256" key="1">
    <source>
        <dbReference type="SAM" id="MobiDB-lite"/>
    </source>
</evidence>
<protein>
    <submittedName>
        <fullName evidence="2">Uncharacterized protein</fullName>
    </submittedName>
</protein>
<organism evidence="2 3">
    <name type="scientific">Grifola frondosa</name>
    <name type="common">Maitake</name>
    <name type="synonym">Polyporus frondosus</name>
    <dbReference type="NCBI Taxonomy" id="5627"/>
    <lineage>
        <taxon>Eukaryota</taxon>
        <taxon>Fungi</taxon>
        <taxon>Dikarya</taxon>
        <taxon>Basidiomycota</taxon>
        <taxon>Agaricomycotina</taxon>
        <taxon>Agaricomycetes</taxon>
        <taxon>Polyporales</taxon>
        <taxon>Grifolaceae</taxon>
        <taxon>Grifola</taxon>
    </lineage>
</organism>
<sequence length="69" mass="7586">MGKLANVEKIIKHCFTLQDTTRAFELLAKGRDDDGNIPLVVRWTARAPSQARSSCTPSPAPHHALPHPD</sequence>
<dbReference type="Proteomes" id="UP000092993">
    <property type="component" value="Unassembled WGS sequence"/>
</dbReference>
<dbReference type="EMBL" id="LUGG01000007">
    <property type="protein sequence ID" value="OBZ73094.1"/>
    <property type="molecule type" value="Genomic_DNA"/>
</dbReference>
<keyword evidence="3" id="KW-1185">Reference proteome</keyword>